<dbReference type="SUPFAM" id="SSF48371">
    <property type="entry name" value="ARM repeat"/>
    <property type="match status" value="1"/>
</dbReference>
<evidence type="ECO:0000313" key="12">
    <source>
        <dbReference type="WBParaSite" id="PSAMB.scaffold1645size29083.g14158.t1"/>
    </source>
</evidence>
<keyword evidence="11" id="KW-1185">Reference proteome</keyword>
<comment type="subcellular location">
    <subcellularLocation>
        <location evidence="2">Cytoplasm</location>
    </subcellularLocation>
    <subcellularLocation>
        <location evidence="1">Nucleus</location>
    </subcellularLocation>
</comment>
<dbReference type="Gene3D" id="1.25.10.10">
    <property type="entry name" value="Leucine-rich Repeat Variant"/>
    <property type="match status" value="1"/>
</dbReference>
<keyword evidence="6" id="KW-0963">Cytoplasm</keyword>
<evidence type="ECO:0000259" key="10">
    <source>
        <dbReference type="PROSITE" id="PS50166"/>
    </source>
</evidence>
<feature type="domain" description="Importin N-terminal" evidence="10">
    <location>
        <begin position="29"/>
        <end position="103"/>
    </location>
</feature>
<dbReference type="InterPro" id="IPR011989">
    <property type="entry name" value="ARM-like"/>
</dbReference>
<evidence type="ECO:0000256" key="6">
    <source>
        <dbReference type="ARBA" id="ARBA00022490"/>
    </source>
</evidence>
<dbReference type="PANTHER" id="PTHR10997:SF8">
    <property type="entry name" value="EXPORTIN-2"/>
    <property type="match status" value="1"/>
</dbReference>
<dbReference type="WBParaSite" id="PSAMB.scaffold1645size29083.g14158.t1">
    <property type="protein sequence ID" value="PSAMB.scaffold1645size29083.g14158.t1"/>
    <property type="gene ID" value="PSAMB.scaffold1645size29083.g14158"/>
</dbReference>
<dbReference type="GO" id="GO:0005635">
    <property type="term" value="C:nuclear envelope"/>
    <property type="evidence" value="ECO:0007669"/>
    <property type="project" value="TreeGrafter"/>
</dbReference>
<keyword evidence="5" id="KW-0813">Transport</keyword>
<name>A0A914VAQ2_9BILA</name>
<dbReference type="Pfam" id="PF08506">
    <property type="entry name" value="Cse1"/>
    <property type="match status" value="1"/>
</dbReference>
<dbReference type="GO" id="GO:0005829">
    <property type="term" value="C:cytosol"/>
    <property type="evidence" value="ECO:0007669"/>
    <property type="project" value="TreeGrafter"/>
</dbReference>
<dbReference type="GO" id="GO:0006611">
    <property type="term" value="P:protein export from nucleus"/>
    <property type="evidence" value="ECO:0007669"/>
    <property type="project" value="TreeGrafter"/>
</dbReference>
<dbReference type="GO" id="GO:0005049">
    <property type="term" value="F:nuclear export signal receptor activity"/>
    <property type="evidence" value="ECO:0007669"/>
    <property type="project" value="TreeGrafter"/>
</dbReference>
<evidence type="ECO:0000256" key="4">
    <source>
        <dbReference type="ARBA" id="ARBA00018945"/>
    </source>
</evidence>
<dbReference type="SMART" id="SM00913">
    <property type="entry name" value="IBN_N"/>
    <property type="match status" value="1"/>
</dbReference>
<reference evidence="12" key="1">
    <citation type="submission" date="2022-11" db="UniProtKB">
        <authorList>
            <consortium name="WormBaseParasite"/>
        </authorList>
    </citation>
    <scope>IDENTIFICATION</scope>
</reference>
<dbReference type="Pfam" id="PF03810">
    <property type="entry name" value="IBN_N"/>
    <property type="match status" value="1"/>
</dbReference>
<proteinExistence type="inferred from homology"/>
<evidence type="ECO:0000256" key="7">
    <source>
        <dbReference type="ARBA" id="ARBA00022927"/>
    </source>
</evidence>
<evidence type="ECO:0000256" key="3">
    <source>
        <dbReference type="ARBA" id="ARBA00008669"/>
    </source>
</evidence>
<dbReference type="InterPro" id="IPR001494">
    <property type="entry name" value="Importin-beta_N"/>
</dbReference>
<organism evidence="11 12">
    <name type="scientific">Plectus sambesii</name>
    <dbReference type="NCBI Taxonomy" id="2011161"/>
    <lineage>
        <taxon>Eukaryota</taxon>
        <taxon>Metazoa</taxon>
        <taxon>Ecdysozoa</taxon>
        <taxon>Nematoda</taxon>
        <taxon>Chromadorea</taxon>
        <taxon>Plectida</taxon>
        <taxon>Plectina</taxon>
        <taxon>Plectoidea</taxon>
        <taxon>Plectidae</taxon>
        <taxon>Plectus</taxon>
    </lineage>
</organism>
<keyword evidence="8" id="KW-0539">Nucleus</keyword>
<evidence type="ECO:0000256" key="9">
    <source>
        <dbReference type="ARBA" id="ARBA00030693"/>
    </source>
</evidence>
<evidence type="ECO:0000256" key="2">
    <source>
        <dbReference type="ARBA" id="ARBA00004496"/>
    </source>
</evidence>
<evidence type="ECO:0000256" key="1">
    <source>
        <dbReference type="ARBA" id="ARBA00004123"/>
    </source>
</evidence>
<dbReference type="GO" id="GO:0006606">
    <property type="term" value="P:protein import into nucleus"/>
    <property type="evidence" value="ECO:0007669"/>
    <property type="project" value="TreeGrafter"/>
</dbReference>
<dbReference type="InterPro" id="IPR013713">
    <property type="entry name" value="XPO2_central"/>
</dbReference>
<keyword evidence="7" id="KW-0653">Protein transport</keyword>
<sequence>MAMNDETLKTLVEYLNATLHYDASVRKPAERYLESFENNQGYSLLLLVAIESHQLPDAIRVAAAITFKNFVKRNWAVIEGDESRVPETDRDAVRARIIGLLLEAPDSVQKQLSEAISLIGRQDFPYKWPQLLPTLTAELSGNDMKRVTSCLRTAHALFKRYRHEMKSDQLWMEIKLVLDQFAAPLTELFRKLLEMAGPAAQSATADQLKYPFKSLVLVTKVFQSLNAQDLPEFFEDNMGIWMPGFLELLRLELPSLASDSEDEPGPMEQLKSSICDNVTMYAQKYDEEFHQYLEPFVGVVWNLLVNTGAQAKYDLLVSNAMNFLASVCERHQYKALFEQDGALRMICESVIVKNMIFRESDQEMFEDNPEEFARRDLEGSDVDTRRRSAADFVRGLCRFFESQVMAIFGTHIQQLLAEYSANPSGEWVKKDAVYCLVGALAKRGETAQFGATKTSELVDLNDFYAKHVRPELLDSDVNRAPVLKAGALKYVVSFRGHLPSASIIEAANASVTLLTAESVVVRNYAAHTMERLFMLKQNNAAVLTADHFDAGMVMTNLFAALEKTGTEESEYIMKAVMRSLTALVSKCAPFASQITLALTSKISKAAQNPSKPHYNHFMFESLCVLVKKVGPTAGVAQFEEACFPPFQEILQKDVVEFMPYAFQIMGMLLDMRPEHSGVPDAYNALLPFLLAPVLWERSGNVPALVRLLQAYFRVGGDAVAATHLSAILGVFQKLIASKLNDHYGFYLLNSIIEHVSYEKLSGQIITAILTVLFKRLMTARTVKFAKGLIIFCCLFVIKRGSATLVQELEKLQGGMFKMVIEKVFLRDVQKISDSHEKKICCVGIANLLADAVDNLGQELWPQLMTALVKLFELPEENDDDDDQFLDIEATSGYANAYSQLAFASRNDIDPTGVSDVKGHLVKCLSKVSASRPGVLPQLINPLEQEVKQFITSYASAAGITLA</sequence>
<comment type="similarity">
    <text evidence="3">Belongs to the XPO2/CSE1 family.</text>
</comment>
<dbReference type="GO" id="GO:0031267">
    <property type="term" value="F:small GTPase binding"/>
    <property type="evidence" value="ECO:0007669"/>
    <property type="project" value="InterPro"/>
</dbReference>
<dbReference type="FunFam" id="1.25.10.10:FF:000057">
    <property type="entry name" value="Exportin-2 isoform 1"/>
    <property type="match status" value="1"/>
</dbReference>
<dbReference type="Pfam" id="PF03378">
    <property type="entry name" value="CAS_CSE1"/>
    <property type="match status" value="1"/>
</dbReference>
<dbReference type="InterPro" id="IPR016024">
    <property type="entry name" value="ARM-type_fold"/>
</dbReference>
<dbReference type="Proteomes" id="UP000887566">
    <property type="component" value="Unplaced"/>
</dbReference>
<dbReference type="InterPro" id="IPR005043">
    <property type="entry name" value="XPO2_C"/>
</dbReference>
<evidence type="ECO:0000256" key="8">
    <source>
        <dbReference type="ARBA" id="ARBA00023242"/>
    </source>
</evidence>
<dbReference type="PROSITE" id="PS50166">
    <property type="entry name" value="IMPORTIN_B_NT"/>
    <property type="match status" value="1"/>
</dbReference>
<dbReference type="PANTHER" id="PTHR10997">
    <property type="entry name" value="IMPORTIN-7, 8, 11"/>
    <property type="match status" value="1"/>
</dbReference>
<protein>
    <recommendedName>
        <fullName evidence="4">Exportin-2</fullName>
    </recommendedName>
    <alternativeName>
        <fullName evidence="9">Importin-alpha re-exporter</fullName>
    </alternativeName>
</protein>
<evidence type="ECO:0000313" key="11">
    <source>
        <dbReference type="Proteomes" id="UP000887566"/>
    </source>
</evidence>
<accession>A0A914VAQ2</accession>
<dbReference type="AlphaFoldDB" id="A0A914VAQ2"/>
<evidence type="ECO:0000256" key="5">
    <source>
        <dbReference type="ARBA" id="ARBA00022448"/>
    </source>
</evidence>